<feature type="domain" description="YhcG PDDEXK nuclease" evidence="2">
    <location>
        <begin position="109"/>
        <end position="180"/>
    </location>
</feature>
<dbReference type="InterPro" id="IPR009362">
    <property type="entry name" value="YhcG_C"/>
</dbReference>
<feature type="domain" description="YhcG N-terminal" evidence="3">
    <location>
        <begin position="13"/>
        <end position="84"/>
    </location>
</feature>
<dbReference type="PANTHER" id="PTHR30547">
    <property type="entry name" value="UNCHARACTERIZED PROTEIN YHCG-RELATED"/>
    <property type="match status" value="1"/>
</dbReference>
<protein>
    <submittedName>
        <fullName evidence="4">Putative cytoplasmic protein</fullName>
    </submittedName>
</protein>
<dbReference type="AlphaFoldDB" id="A0A0S6VRH9"/>
<dbReference type="EMBL" id="DF820455">
    <property type="protein sequence ID" value="GAK49965.1"/>
    <property type="molecule type" value="Genomic_DNA"/>
</dbReference>
<dbReference type="InterPro" id="IPR041527">
    <property type="entry name" value="YhcG_N"/>
</dbReference>
<reference evidence="4" key="1">
    <citation type="journal article" date="2015" name="PeerJ">
        <title>First genomic representation of candidate bacterial phylum KSB3 points to enhanced environmental sensing as a trigger of wastewater bulking.</title>
        <authorList>
            <person name="Sekiguchi Y."/>
            <person name="Ohashi A."/>
            <person name="Parks D.H."/>
            <person name="Yamauchi T."/>
            <person name="Tyson G.W."/>
            <person name="Hugenholtz P."/>
        </authorList>
    </citation>
    <scope>NUCLEOTIDE SEQUENCE [LARGE SCALE GENOMIC DNA]</scope>
</reference>
<sequence length="317" mass="36921">MGCWRIHGSYFLHFTKRNLFYMRQFYLTFPILNALRSQLSWTHYRLLLKVNDEAARLFYLNEAAECAWSSRQLERQINSFYYQRLLASQDKKLLQAEAASQGNALSATHLLKNPYILEFLDLQANINYLERDLETAILSKLQEFLLELGKGFCFVARQQRITTEAGQHYYVDLVFYNYLLTDVTQRRRQFPSGEGLGVGSSVSDCSCQEPTPNPSPEGSVRSFVSNRLRNMSELYTFLINCIYSCQGKGCYQKDAPRIVQKQHRKSVFLPQVELTLDGFYETAIFPICHKWHNVGACGIFTISSYFKRCFHKMNEIF</sequence>
<evidence type="ECO:0000256" key="1">
    <source>
        <dbReference type="SAM" id="MobiDB-lite"/>
    </source>
</evidence>
<accession>A0A0S6VRH9</accession>
<evidence type="ECO:0000313" key="5">
    <source>
        <dbReference type="Proteomes" id="UP000030700"/>
    </source>
</evidence>
<feature type="region of interest" description="Disordered" evidence="1">
    <location>
        <begin position="201"/>
        <end position="220"/>
    </location>
</feature>
<dbReference type="InterPro" id="IPR053148">
    <property type="entry name" value="PD-DEXK-like_domain"/>
</dbReference>
<evidence type="ECO:0000313" key="4">
    <source>
        <dbReference type="EMBL" id="GAK49965.1"/>
    </source>
</evidence>
<dbReference type="HOGENOM" id="CLU_876201_0_0_0"/>
<evidence type="ECO:0000259" key="2">
    <source>
        <dbReference type="Pfam" id="PF06250"/>
    </source>
</evidence>
<dbReference type="STRING" id="1499966.U14_01190"/>
<organism evidence="4">
    <name type="scientific">Candidatus Moduliflexus flocculans</name>
    <dbReference type="NCBI Taxonomy" id="1499966"/>
    <lineage>
        <taxon>Bacteria</taxon>
        <taxon>Candidatus Moduliflexota</taxon>
        <taxon>Candidatus Moduliflexia</taxon>
        <taxon>Candidatus Moduliflexales</taxon>
        <taxon>Candidatus Moduliflexaceae</taxon>
    </lineage>
</organism>
<dbReference type="Pfam" id="PF06250">
    <property type="entry name" value="YhcG_C"/>
    <property type="match status" value="1"/>
</dbReference>
<dbReference type="PANTHER" id="PTHR30547:SF5">
    <property type="entry name" value="NUCLEASE YHCG-RELATED"/>
    <property type="match status" value="1"/>
</dbReference>
<dbReference type="Pfam" id="PF17761">
    <property type="entry name" value="DUF1016_N"/>
    <property type="match status" value="1"/>
</dbReference>
<dbReference type="Proteomes" id="UP000030700">
    <property type="component" value="Unassembled WGS sequence"/>
</dbReference>
<gene>
    <name evidence="4" type="ORF">U14_01190</name>
</gene>
<evidence type="ECO:0000259" key="3">
    <source>
        <dbReference type="Pfam" id="PF17761"/>
    </source>
</evidence>
<keyword evidence="5" id="KW-1185">Reference proteome</keyword>
<name>A0A0S6VRH9_9BACT</name>
<proteinExistence type="predicted"/>